<dbReference type="Gene3D" id="3.40.190.10">
    <property type="entry name" value="Periplasmic binding protein-like II"/>
    <property type="match status" value="2"/>
</dbReference>
<dbReference type="STRING" id="1364.LP2241_20080"/>
<evidence type="ECO:0000256" key="1">
    <source>
        <dbReference type="SAM" id="SignalP"/>
    </source>
</evidence>
<accession>A0A0D6DV77</accession>
<dbReference type="EMBL" id="LN774769">
    <property type="protein sequence ID" value="CEN27636.1"/>
    <property type="molecule type" value="Genomic_DNA"/>
</dbReference>
<dbReference type="PANTHER" id="PTHR35841">
    <property type="entry name" value="PHOSPHONATES-BINDING PERIPLASMIC PROTEIN"/>
    <property type="match status" value="1"/>
</dbReference>
<dbReference type="Proteomes" id="UP000033166">
    <property type="component" value="Chromosome I"/>
</dbReference>
<dbReference type="KEGG" id="lpk:LACPI_0436"/>
<reference evidence="3" key="1">
    <citation type="submission" date="2015-01" db="EMBL/GenBank/DDBJ databases">
        <authorList>
            <person name="Andreevskaya M."/>
        </authorList>
    </citation>
    <scope>NUCLEOTIDE SEQUENCE [LARGE SCALE GENOMIC DNA]</scope>
    <source>
        <strain evidence="3">MKFS47</strain>
    </source>
</reference>
<dbReference type="AlphaFoldDB" id="A0A0D6DV77"/>
<dbReference type="HOGENOM" id="CLU_051472_0_0_9"/>
<feature type="chain" id="PRO_5002302840" evidence="1">
    <location>
        <begin position="24"/>
        <end position="350"/>
    </location>
</feature>
<organism evidence="2 3">
    <name type="scientific">Pseudolactococcus piscium MKFS47</name>
    <dbReference type="NCBI Taxonomy" id="297352"/>
    <lineage>
        <taxon>Bacteria</taxon>
        <taxon>Bacillati</taxon>
        <taxon>Bacillota</taxon>
        <taxon>Bacilli</taxon>
        <taxon>Lactobacillales</taxon>
        <taxon>Streptococcaceae</taxon>
        <taxon>Pseudolactococcus</taxon>
    </lineage>
</organism>
<feature type="signal peptide" evidence="1">
    <location>
        <begin position="1"/>
        <end position="23"/>
    </location>
</feature>
<dbReference type="PANTHER" id="PTHR35841:SF1">
    <property type="entry name" value="PHOSPHONATES-BINDING PERIPLASMIC PROTEIN"/>
    <property type="match status" value="1"/>
</dbReference>
<protein>
    <submittedName>
        <fullName evidence="2">Phosphonates ABC transporter substrate-binding protein PhnD 1</fullName>
    </submittedName>
</protein>
<proteinExistence type="predicted"/>
<gene>
    <name evidence="2" type="primary">phnD1</name>
    <name evidence="2" type="ORF">LACPI_0436</name>
</gene>
<name>A0A0D6DV77_9LACT</name>
<keyword evidence="1" id="KW-0732">Signal</keyword>
<sequence length="350" mass="37540">MKKGLTRGLVTAGVALFAVAALAACGSKTSDTKSESKTIDDLKISFVPSRNPDDIAIATKPMASLLKDELKKQGYTVKKVDVTVGTNYEAVGEALASGAADVGYGVPGSTFALYKDDVNVILTATRAGLSKDSSQAKDWNDGKATEKTDKQATSYRSILVTGPSEKGQALAKKVNAGEKLTWNDLKDANWGLSSTTSAAGYVYPSLWLNENVKHTVTDLTHSVTIDSYGSGLARLASGQIDVLPMYADARRDYANAWTTTYGQKESIWAETNVIGVTPAIYNDGILVSKQSKVMTSDFQKALKAAVKEMAKTEEGKKILAVYSHEGYKDAKESDYKSEFAAEKLLQKNAK</sequence>
<dbReference type="SUPFAM" id="SSF53850">
    <property type="entry name" value="Periplasmic binding protein-like II"/>
    <property type="match status" value="1"/>
</dbReference>
<evidence type="ECO:0000313" key="3">
    <source>
        <dbReference type="Proteomes" id="UP000033166"/>
    </source>
</evidence>
<dbReference type="RefSeq" id="WP_047914894.1">
    <property type="nucleotide sequence ID" value="NZ_LN774769.1"/>
</dbReference>
<evidence type="ECO:0000313" key="2">
    <source>
        <dbReference type="EMBL" id="CEN27636.1"/>
    </source>
</evidence>
<dbReference type="PROSITE" id="PS51257">
    <property type="entry name" value="PROKAR_LIPOPROTEIN"/>
    <property type="match status" value="1"/>
</dbReference>
<dbReference type="Pfam" id="PF12974">
    <property type="entry name" value="Phosphonate-bd"/>
    <property type="match status" value="1"/>
</dbReference>